<evidence type="ECO:0000256" key="11">
    <source>
        <dbReference type="ARBA" id="ARBA00023136"/>
    </source>
</evidence>
<dbReference type="InterPro" id="IPR007078">
    <property type="entry name" value="Haem_export_protD_CcmD"/>
</dbReference>
<comment type="subcellular location">
    <subcellularLocation>
        <location evidence="2 12">Cell inner membrane</location>
        <topology evidence="2 12">Single-pass membrane protein</topology>
    </subcellularLocation>
</comment>
<evidence type="ECO:0000256" key="8">
    <source>
        <dbReference type="ARBA" id="ARBA00022692"/>
    </source>
</evidence>
<evidence type="ECO:0000313" key="14">
    <source>
        <dbReference type="Proteomes" id="UP000002964"/>
    </source>
</evidence>
<dbReference type="PANTHER" id="PTHR37531:SF1">
    <property type="entry name" value="HEME EXPORTER PROTEIN D"/>
    <property type="match status" value="1"/>
</dbReference>
<keyword evidence="10 12" id="KW-1133">Transmembrane helix</keyword>
<evidence type="ECO:0000256" key="5">
    <source>
        <dbReference type="ARBA" id="ARBA00022448"/>
    </source>
</evidence>
<evidence type="ECO:0000256" key="12">
    <source>
        <dbReference type="RuleBase" id="RU363101"/>
    </source>
</evidence>
<organism evidence="13 14">
    <name type="scientific">Thiorhodovibrio frisius</name>
    <dbReference type="NCBI Taxonomy" id="631362"/>
    <lineage>
        <taxon>Bacteria</taxon>
        <taxon>Pseudomonadati</taxon>
        <taxon>Pseudomonadota</taxon>
        <taxon>Gammaproteobacteria</taxon>
        <taxon>Chromatiales</taxon>
        <taxon>Chromatiaceae</taxon>
        <taxon>Thiorhodovibrio</taxon>
    </lineage>
</organism>
<name>H8Z7Q6_9GAMM</name>
<dbReference type="GO" id="GO:0017004">
    <property type="term" value="P:cytochrome complex assembly"/>
    <property type="evidence" value="ECO:0007669"/>
    <property type="project" value="UniProtKB-KW"/>
</dbReference>
<dbReference type="GO" id="GO:0015886">
    <property type="term" value="P:heme transport"/>
    <property type="evidence" value="ECO:0007669"/>
    <property type="project" value="InterPro"/>
</dbReference>
<dbReference type="OrthoDB" id="9815607at2"/>
<sequence>MTDFLNQGGYAFFVWGAYGMTFALLAAEVIALMFSRRTLLARLERLVRGRAQAAGQPE</sequence>
<evidence type="ECO:0000313" key="13">
    <source>
        <dbReference type="EMBL" id="EIC19909.1"/>
    </source>
</evidence>
<evidence type="ECO:0000256" key="4">
    <source>
        <dbReference type="ARBA" id="ARBA00016461"/>
    </source>
</evidence>
<evidence type="ECO:0000256" key="2">
    <source>
        <dbReference type="ARBA" id="ARBA00004377"/>
    </source>
</evidence>
<reference evidence="14" key="1">
    <citation type="submission" date="2011-06" db="EMBL/GenBank/DDBJ databases">
        <authorList>
            <consortium name="US DOE Joint Genome Institute (JGI-PGF)"/>
            <person name="Lucas S."/>
            <person name="Han J."/>
            <person name="Lapidus A."/>
            <person name="Cheng J.-F."/>
            <person name="Goodwin L."/>
            <person name="Pitluck S."/>
            <person name="Peters L."/>
            <person name="Land M.L."/>
            <person name="Hauser L."/>
            <person name="Vogl K."/>
            <person name="Liu Z."/>
            <person name="Overmann J."/>
            <person name="Frigaard N.-U."/>
            <person name="Bryant D.A."/>
            <person name="Woyke T.J."/>
        </authorList>
    </citation>
    <scope>NUCLEOTIDE SEQUENCE [LARGE SCALE GENOMIC DNA]</scope>
    <source>
        <strain evidence="14">970</strain>
    </source>
</reference>
<dbReference type="EMBL" id="JH603170">
    <property type="protein sequence ID" value="EIC19909.1"/>
    <property type="molecule type" value="Genomic_DNA"/>
</dbReference>
<dbReference type="HOGENOM" id="CLU_180892_1_2_6"/>
<evidence type="ECO:0000256" key="7">
    <source>
        <dbReference type="ARBA" id="ARBA00022519"/>
    </source>
</evidence>
<dbReference type="InterPro" id="IPR052075">
    <property type="entry name" value="Heme_exporter_D"/>
</dbReference>
<reference evidence="13 14" key="2">
    <citation type="submission" date="2011-11" db="EMBL/GenBank/DDBJ databases">
        <authorList>
            <consortium name="US DOE Joint Genome Institute"/>
            <person name="Lucas S."/>
            <person name="Han J."/>
            <person name="Lapidus A."/>
            <person name="Cheng J.-F."/>
            <person name="Goodwin L."/>
            <person name="Pitluck S."/>
            <person name="Peters L."/>
            <person name="Ovchinnikova G."/>
            <person name="Zhang X."/>
            <person name="Detter J.C."/>
            <person name="Han C."/>
            <person name="Tapia R."/>
            <person name="Land M."/>
            <person name="Hauser L."/>
            <person name="Kyrpides N."/>
            <person name="Ivanova N."/>
            <person name="Pagani I."/>
            <person name="Vogl K."/>
            <person name="Liu Z."/>
            <person name="Overmann J."/>
            <person name="Frigaard N.-U."/>
            <person name="Bryant D."/>
            <person name="Woyke T."/>
        </authorList>
    </citation>
    <scope>NUCLEOTIDE SEQUENCE [LARGE SCALE GENOMIC DNA]</scope>
    <source>
        <strain evidence="13 14">970</strain>
    </source>
</reference>
<dbReference type="Proteomes" id="UP000002964">
    <property type="component" value="Unassembled WGS sequence"/>
</dbReference>
<dbReference type="NCBIfam" id="TIGR03141">
    <property type="entry name" value="cytochro_ccmD"/>
    <property type="match status" value="1"/>
</dbReference>
<keyword evidence="5 12" id="KW-0813">Transport</keyword>
<feature type="transmembrane region" description="Helical" evidence="12">
    <location>
        <begin position="12"/>
        <end position="35"/>
    </location>
</feature>
<dbReference type="Pfam" id="PF04995">
    <property type="entry name" value="CcmD"/>
    <property type="match status" value="1"/>
</dbReference>
<keyword evidence="9 12" id="KW-0201">Cytochrome c-type biogenesis</keyword>
<keyword evidence="8 12" id="KW-0812">Transmembrane</keyword>
<evidence type="ECO:0000256" key="6">
    <source>
        <dbReference type="ARBA" id="ARBA00022475"/>
    </source>
</evidence>
<keyword evidence="14" id="KW-1185">Reference proteome</keyword>
<gene>
    <name evidence="13" type="ORF">Thi970DRAFT_03515</name>
</gene>
<evidence type="ECO:0000256" key="1">
    <source>
        <dbReference type="ARBA" id="ARBA00002442"/>
    </source>
</evidence>
<comment type="function">
    <text evidence="1 12">Required for the export of heme to the periplasm for the biogenesis of c-type cytochromes.</text>
</comment>
<dbReference type="eggNOG" id="COG3114">
    <property type="taxonomic scope" value="Bacteria"/>
</dbReference>
<evidence type="ECO:0000256" key="3">
    <source>
        <dbReference type="ARBA" id="ARBA00008741"/>
    </source>
</evidence>
<dbReference type="GO" id="GO:1903607">
    <property type="term" value="P:cytochrome c biosynthetic process"/>
    <property type="evidence" value="ECO:0007669"/>
    <property type="project" value="TreeGrafter"/>
</dbReference>
<accession>H8Z7Q6</accession>
<dbReference type="GO" id="GO:0005886">
    <property type="term" value="C:plasma membrane"/>
    <property type="evidence" value="ECO:0007669"/>
    <property type="project" value="UniProtKB-SubCell"/>
</dbReference>
<protein>
    <recommendedName>
        <fullName evidence="4 12">Heme exporter protein D</fullName>
    </recommendedName>
</protein>
<comment type="similarity">
    <text evidence="3 12">Belongs to the CcmD/CycX/HelD family.</text>
</comment>
<evidence type="ECO:0000256" key="10">
    <source>
        <dbReference type="ARBA" id="ARBA00022989"/>
    </source>
</evidence>
<evidence type="ECO:0000256" key="9">
    <source>
        <dbReference type="ARBA" id="ARBA00022748"/>
    </source>
</evidence>
<proteinExistence type="inferred from homology"/>
<keyword evidence="11 12" id="KW-0472">Membrane</keyword>
<dbReference type="STRING" id="631362.Thi970DRAFT_03515"/>
<dbReference type="RefSeq" id="WP_009150312.1">
    <property type="nucleotide sequence ID" value="NZ_CP121471.1"/>
</dbReference>
<keyword evidence="7 12" id="KW-0997">Cell inner membrane</keyword>
<dbReference type="PANTHER" id="PTHR37531">
    <property type="entry name" value="HEME EXPORTER PROTEIN D"/>
    <property type="match status" value="1"/>
</dbReference>
<dbReference type="AlphaFoldDB" id="H8Z7Q6"/>
<keyword evidence="6 12" id="KW-1003">Cell membrane</keyword>